<evidence type="ECO:0000256" key="1">
    <source>
        <dbReference type="SAM" id="MobiDB-lite"/>
    </source>
</evidence>
<dbReference type="CTD" id="9938138"/>
<dbReference type="KEGG" id="loa:LOAG_00764"/>
<organism evidence="2">
    <name type="scientific">Loa loa</name>
    <name type="common">Eye worm</name>
    <name type="synonym">Filaria loa</name>
    <dbReference type="NCBI Taxonomy" id="7209"/>
    <lineage>
        <taxon>Eukaryota</taxon>
        <taxon>Metazoa</taxon>
        <taxon>Ecdysozoa</taxon>
        <taxon>Nematoda</taxon>
        <taxon>Chromadorea</taxon>
        <taxon>Rhabditida</taxon>
        <taxon>Spirurina</taxon>
        <taxon>Spiruromorpha</taxon>
        <taxon>Filarioidea</taxon>
        <taxon>Onchocercidae</taxon>
        <taxon>Loa</taxon>
    </lineage>
</organism>
<dbReference type="EMBL" id="JH712109">
    <property type="protein sequence ID" value="EFO27713.1"/>
    <property type="molecule type" value="Genomic_DNA"/>
</dbReference>
<evidence type="ECO:0000313" key="2">
    <source>
        <dbReference type="EMBL" id="EFO27713.1"/>
    </source>
</evidence>
<dbReference type="InParanoid" id="A0A1S0UAZ3"/>
<reference evidence="2" key="1">
    <citation type="submission" date="2012-04" db="EMBL/GenBank/DDBJ databases">
        <title>The Genome Sequence of Loa loa.</title>
        <authorList>
            <consortium name="The Broad Institute Genome Sequencing Platform"/>
            <consortium name="Broad Institute Genome Sequencing Center for Infectious Disease"/>
            <person name="Nutman T.B."/>
            <person name="Fink D.L."/>
            <person name="Russ C."/>
            <person name="Young S."/>
            <person name="Zeng Q."/>
            <person name="Gargeya S."/>
            <person name="Alvarado L."/>
            <person name="Berlin A."/>
            <person name="Chapman S.B."/>
            <person name="Chen Z."/>
            <person name="Freedman E."/>
            <person name="Gellesch M."/>
            <person name="Goldberg J."/>
            <person name="Griggs A."/>
            <person name="Gujja S."/>
            <person name="Heilman E.R."/>
            <person name="Heiman D."/>
            <person name="Howarth C."/>
            <person name="Mehta T."/>
            <person name="Neiman D."/>
            <person name="Pearson M."/>
            <person name="Roberts A."/>
            <person name="Saif S."/>
            <person name="Shea T."/>
            <person name="Shenoy N."/>
            <person name="Sisk P."/>
            <person name="Stolte C."/>
            <person name="Sykes S."/>
            <person name="White J."/>
            <person name="Yandava C."/>
            <person name="Haas B."/>
            <person name="Henn M.R."/>
            <person name="Nusbaum C."/>
            <person name="Birren B."/>
        </authorList>
    </citation>
    <scope>NUCLEOTIDE SEQUENCE [LARGE SCALE GENOMIC DNA]</scope>
</reference>
<dbReference type="RefSeq" id="XP_003136352.1">
    <property type="nucleotide sequence ID" value="XM_003136304.1"/>
</dbReference>
<name>A0A1S0UAZ3_LOALO</name>
<accession>A0A1S0UAZ3</accession>
<sequence>MDSDHVSMSQWDNLRTSVLNSCYQQYISSSEPRIYSYKHTTGILTVHITTIRKGEYRLIGIIILFVSTSTSLCNNKINTIINLLSEPQTRPRNNPKPDRTYNPTTQPKPYATHRIRLTNIQFIPSPPPSNFNETLSSYYLLLLEDVNGRCGDVTSLYQAKSSPNENLAKLQQDQLYVAIAMSFTTTRTDSNLL</sequence>
<dbReference type="AlphaFoldDB" id="A0A1S0UAZ3"/>
<feature type="region of interest" description="Disordered" evidence="1">
    <location>
        <begin position="87"/>
        <end position="109"/>
    </location>
</feature>
<dbReference type="GeneID" id="9938138"/>
<protein>
    <submittedName>
        <fullName evidence="2">Uncharacterized protein</fullName>
    </submittedName>
</protein>
<gene>
    <name evidence="2" type="ORF">LOAG_00764</name>
</gene>
<proteinExistence type="predicted"/>